<feature type="transmembrane region" description="Helical" evidence="1">
    <location>
        <begin position="76"/>
        <end position="96"/>
    </location>
</feature>
<evidence type="ECO:0000313" key="2">
    <source>
        <dbReference type="EMBL" id="CAD9291906.1"/>
    </source>
</evidence>
<keyword evidence="1" id="KW-1133">Transmembrane helix</keyword>
<dbReference type="EMBL" id="HBGL01004562">
    <property type="protein sequence ID" value="CAD9291906.1"/>
    <property type="molecule type" value="Transcribed_RNA"/>
</dbReference>
<dbReference type="AlphaFoldDB" id="A0A7S1V943"/>
<name>A0A7S1V943_9EUKA</name>
<protein>
    <submittedName>
        <fullName evidence="2">Uncharacterized protein</fullName>
    </submittedName>
</protein>
<accession>A0A7S1V943</accession>
<sequence>MSDSPCFSDLLAYSSPYYHVHASFAAQKKRIHALLHFTPNGLFLRRATNTTCRRSTIICQDYIPYRNVEAISANQVVIPCFACSSLCAVVGLALAVSAMVLVPFPVVMISAPIFATVCTIPAVVQCCRSGTRTILTIRRTVYSRRRFDEQVEGDVDVEPHWKRVARTWWKIAKLLWAIFTFNPIARLIKRVLALVVWLVDARRMANPFVEEDEVEVVVRPEDVTAILAAFERYNCPLAHSELYAVAKED</sequence>
<keyword evidence="1" id="KW-0812">Transmembrane</keyword>
<evidence type="ECO:0000256" key="1">
    <source>
        <dbReference type="SAM" id="Phobius"/>
    </source>
</evidence>
<feature type="transmembrane region" description="Helical" evidence="1">
    <location>
        <begin position="102"/>
        <end position="124"/>
    </location>
</feature>
<keyword evidence="1" id="KW-0472">Membrane</keyword>
<reference evidence="2" key="1">
    <citation type="submission" date="2021-01" db="EMBL/GenBank/DDBJ databases">
        <authorList>
            <person name="Corre E."/>
            <person name="Pelletier E."/>
            <person name="Niang G."/>
            <person name="Scheremetjew M."/>
            <person name="Finn R."/>
            <person name="Kale V."/>
            <person name="Holt S."/>
            <person name="Cochrane G."/>
            <person name="Meng A."/>
            <person name="Brown T."/>
            <person name="Cohen L."/>
        </authorList>
    </citation>
    <scope>NUCLEOTIDE SEQUENCE</scope>
    <source>
        <strain evidence="2">ATCC 50979</strain>
    </source>
</reference>
<gene>
    <name evidence="2" type="ORF">SSP0437_LOCUS3526</name>
</gene>
<organism evidence="2">
    <name type="scientific">Sexangularia sp. CB-2014</name>
    <dbReference type="NCBI Taxonomy" id="1486929"/>
    <lineage>
        <taxon>Eukaryota</taxon>
        <taxon>Amoebozoa</taxon>
        <taxon>Tubulinea</taxon>
        <taxon>Elardia</taxon>
        <taxon>Arcellinida</taxon>
        <taxon>Arcellinida incertae sedis</taxon>
        <taxon>Sexangularia</taxon>
    </lineage>
</organism>
<proteinExistence type="predicted"/>